<evidence type="ECO:0000256" key="1">
    <source>
        <dbReference type="ARBA" id="ARBA00022448"/>
    </source>
</evidence>
<dbReference type="Proteomes" id="UP000371977">
    <property type="component" value="Unassembled WGS sequence"/>
</dbReference>
<accession>A0A6C2C5Q5</accession>
<keyword evidence="3 5" id="KW-0067">ATP-binding</keyword>
<dbReference type="Pfam" id="PF00005">
    <property type="entry name" value="ABC_tran"/>
    <property type="match status" value="1"/>
</dbReference>
<dbReference type="CDD" id="cd03228">
    <property type="entry name" value="ABCC_MRP_Like"/>
    <property type="match status" value="1"/>
</dbReference>
<dbReference type="PANTHER" id="PTHR43023">
    <property type="entry name" value="PROTEIN TRIGALACTOSYLDIACYLGLYCEROL 3, CHLOROPLASTIC"/>
    <property type="match status" value="1"/>
</dbReference>
<dbReference type="PANTHER" id="PTHR43023:SF3">
    <property type="entry name" value="PROTEIN TRIGALACTOSYLDIACYLGLYCEROL 3, CHLOROPLASTIC"/>
    <property type="match status" value="1"/>
</dbReference>
<dbReference type="InterPro" id="IPR003593">
    <property type="entry name" value="AAA+_ATPase"/>
</dbReference>
<dbReference type="GO" id="GO:0016887">
    <property type="term" value="F:ATP hydrolysis activity"/>
    <property type="evidence" value="ECO:0007669"/>
    <property type="project" value="InterPro"/>
</dbReference>
<name>A0A6C2C5Q5_9LACO</name>
<dbReference type="EMBL" id="SDGZ01000015">
    <property type="protein sequence ID" value="TYC49029.1"/>
    <property type="molecule type" value="Genomic_DNA"/>
</dbReference>
<comment type="caution">
    <text evidence="5">The sequence shown here is derived from an EMBL/GenBank/DDBJ whole genome shotgun (WGS) entry which is preliminary data.</text>
</comment>
<dbReference type="PROSITE" id="PS00211">
    <property type="entry name" value="ABC_TRANSPORTER_1"/>
    <property type="match status" value="1"/>
</dbReference>
<dbReference type="RefSeq" id="WP_148622891.1">
    <property type="nucleotide sequence ID" value="NZ_SDGZ01000015.1"/>
</dbReference>
<dbReference type="PROSITE" id="PS50893">
    <property type="entry name" value="ABC_TRANSPORTER_2"/>
    <property type="match status" value="1"/>
</dbReference>
<dbReference type="InterPro" id="IPR027417">
    <property type="entry name" value="P-loop_NTPase"/>
</dbReference>
<dbReference type="InterPro" id="IPR003439">
    <property type="entry name" value="ABC_transporter-like_ATP-bd"/>
</dbReference>
<dbReference type="AlphaFoldDB" id="A0A6C2C5Q5"/>
<gene>
    <name evidence="5" type="ORF">ESZ50_07215</name>
</gene>
<protein>
    <submittedName>
        <fullName evidence="5">ATP-binding cassette domain-containing protein</fullName>
    </submittedName>
</protein>
<dbReference type="OrthoDB" id="9785080at2"/>
<evidence type="ECO:0000256" key="2">
    <source>
        <dbReference type="ARBA" id="ARBA00022741"/>
    </source>
</evidence>
<evidence type="ECO:0000259" key="4">
    <source>
        <dbReference type="PROSITE" id="PS50893"/>
    </source>
</evidence>
<evidence type="ECO:0000313" key="5">
    <source>
        <dbReference type="EMBL" id="TYC49029.1"/>
    </source>
</evidence>
<keyword evidence="6" id="KW-1185">Reference proteome</keyword>
<keyword evidence="1" id="KW-0813">Transport</keyword>
<dbReference type="SUPFAM" id="SSF52540">
    <property type="entry name" value="P-loop containing nucleoside triphosphate hydrolases"/>
    <property type="match status" value="1"/>
</dbReference>
<evidence type="ECO:0000256" key="3">
    <source>
        <dbReference type="ARBA" id="ARBA00022840"/>
    </source>
</evidence>
<keyword evidence="2" id="KW-0547">Nucleotide-binding</keyword>
<organism evidence="5 6">
    <name type="scientific">Weissella muntiaci</name>
    <dbReference type="NCBI Taxonomy" id="2508881"/>
    <lineage>
        <taxon>Bacteria</taxon>
        <taxon>Bacillati</taxon>
        <taxon>Bacillota</taxon>
        <taxon>Bacilli</taxon>
        <taxon>Lactobacillales</taxon>
        <taxon>Lactobacillaceae</taxon>
        <taxon>Weissella</taxon>
    </lineage>
</organism>
<dbReference type="GO" id="GO:0005524">
    <property type="term" value="F:ATP binding"/>
    <property type="evidence" value="ECO:0007669"/>
    <property type="project" value="UniProtKB-KW"/>
</dbReference>
<reference evidence="5 6" key="1">
    <citation type="submission" date="2019-01" db="EMBL/GenBank/DDBJ databases">
        <title>Weissella sp. nov., a novel lactic acid bacterium isolated from animal feces.</title>
        <authorList>
            <person name="Wang L.-T."/>
        </authorList>
    </citation>
    <scope>NUCLEOTIDE SEQUENCE [LARGE SCALE GENOMIC DNA]</scope>
    <source>
        <strain evidence="5 6">8H-2</strain>
    </source>
</reference>
<dbReference type="InterPro" id="IPR017871">
    <property type="entry name" value="ABC_transporter-like_CS"/>
</dbReference>
<feature type="domain" description="ABC transporter" evidence="4">
    <location>
        <begin position="1"/>
        <end position="216"/>
    </location>
</feature>
<evidence type="ECO:0000313" key="6">
    <source>
        <dbReference type="Proteomes" id="UP000371977"/>
    </source>
</evidence>
<proteinExistence type="predicted"/>
<dbReference type="Gene3D" id="3.40.50.300">
    <property type="entry name" value="P-loop containing nucleotide triphosphate hydrolases"/>
    <property type="match status" value="1"/>
</dbReference>
<sequence length="216" mass="23806">MTNLSVSQLGMKFDDWIFQGISFDLEAGAWLTVVGKSGNGKSLMLKVIAGLIDASKGAVYLDGKLQSEYEISTYRQAVSYVTQSAHLFGQTVRDNLDLPFIIRNLTPDESTQLTGLAQMDLPAEILDREINELSGGQRQRVGLLRNLLFPPKVLLLDEISTGLDEATKRIIWQVLAELHAKTNNIMISVTHDSDEIANAKMLLTIENGRGVLSDES</sequence>
<dbReference type="SMART" id="SM00382">
    <property type="entry name" value="AAA"/>
    <property type="match status" value="1"/>
</dbReference>